<evidence type="ECO:0000256" key="5">
    <source>
        <dbReference type="ARBA" id="ARBA00029447"/>
    </source>
</evidence>
<evidence type="ECO:0000259" key="9">
    <source>
        <dbReference type="PROSITE" id="PS50885"/>
    </source>
</evidence>
<evidence type="ECO:0000256" key="2">
    <source>
        <dbReference type="ARBA" id="ARBA00022475"/>
    </source>
</evidence>
<feature type="domain" description="HAMP" evidence="9">
    <location>
        <begin position="197"/>
        <end position="250"/>
    </location>
</feature>
<dbReference type="Pfam" id="PF00672">
    <property type="entry name" value="HAMP"/>
    <property type="match status" value="1"/>
</dbReference>
<keyword evidence="2" id="KW-1003">Cell membrane</keyword>
<evidence type="ECO:0000259" key="8">
    <source>
        <dbReference type="PROSITE" id="PS50111"/>
    </source>
</evidence>
<dbReference type="KEGG" id="psua:FLK61_25085"/>
<reference evidence="11" key="1">
    <citation type="submission" date="2019-07" db="EMBL/GenBank/DDBJ databases">
        <title>Bacillus alkalisoli sp. nov. isolated from saline soil.</title>
        <authorList>
            <person name="Sun J.-Q."/>
            <person name="Xu L."/>
        </authorList>
    </citation>
    <scope>NUCLEOTIDE SEQUENCE [LARGE SCALE GENOMIC DNA]</scope>
    <source>
        <strain evidence="11">M4U3P1</strain>
    </source>
</reference>
<dbReference type="PROSITE" id="PS50885">
    <property type="entry name" value="HAMP"/>
    <property type="match status" value="1"/>
</dbReference>
<name>A0A859FBI6_9BACI</name>
<dbReference type="EMBL" id="CP041372">
    <property type="protein sequence ID" value="QKS70051.1"/>
    <property type="molecule type" value="Genomic_DNA"/>
</dbReference>
<dbReference type="Gene3D" id="1.10.287.950">
    <property type="entry name" value="Methyl-accepting chemotaxis protein"/>
    <property type="match status" value="1"/>
</dbReference>
<keyword evidence="7" id="KW-0812">Transmembrane</keyword>
<evidence type="ECO:0000256" key="6">
    <source>
        <dbReference type="PROSITE-ProRule" id="PRU00284"/>
    </source>
</evidence>
<dbReference type="GO" id="GO:0005886">
    <property type="term" value="C:plasma membrane"/>
    <property type="evidence" value="ECO:0007669"/>
    <property type="project" value="UniProtKB-SubCell"/>
</dbReference>
<dbReference type="SMART" id="SM00283">
    <property type="entry name" value="MA"/>
    <property type="match status" value="1"/>
</dbReference>
<organism evidence="10 11">
    <name type="scientific">Paenalkalicoccus suaedae</name>
    <dbReference type="NCBI Taxonomy" id="2592382"/>
    <lineage>
        <taxon>Bacteria</taxon>
        <taxon>Bacillati</taxon>
        <taxon>Bacillota</taxon>
        <taxon>Bacilli</taxon>
        <taxon>Bacillales</taxon>
        <taxon>Bacillaceae</taxon>
        <taxon>Paenalkalicoccus</taxon>
    </lineage>
</organism>
<feature type="domain" description="Methyl-accepting transducer" evidence="8">
    <location>
        <begin position="269"/>
        <end position="540"/>
    </location>
</feature>
<dbReference type="CDD" id="cd11386">
    <property type="entry name" value="MCP_signal"/>
    <property type="match status" value="1"/>
</dbReference>
<dbReference type="SMART" id="SM00304">
    <property type="entry name" value="HAMP"/>
    <property type="match status" value="1"/>
</dbReference>
<proteinExistence type="inferred from homology"/>
<dbReference type="InterPro" id="IPR003660">
    <property type="entry name" value="HAMP_dom"/>
</dbReference>
<dbReference type="SUPFAM" id="SSF58104">
    <property type="entry name" value="Methyl-accepting chemotaxis protein (MCP) signaling domain"/>
    <property type="match status" value="1"/>
</dbReference>
<keyword evidence="4 6" id="KW-0807">Transducer</keyword>
<accession>A0A859FBI6</accession>
<dbReference type="Gene3D" id="6.10.340.10">
    <property type="match status" value="1"/>
</dbReference>
<dbReference type="GO" id="GO:0006935">
    <property type="term" value="P:chemotaxis"/>
    <property type="evidence" value="ECO:0007669"/>
    <property type="project" value="InterPro"/>
</dbReference>
<dbReference type="Proteomes" id="UP000318138">
    <property type="component" value="Chromosome"/>
</dbReference>
<dbReference type="Pfam" id="PF00015">
    <property type="entry name" value="MCPsignal"/>
    <property type="match status" value="1"/>
</dbReference>
<dbReference type="CDD" id="cd06225">
    <property type="entry name" value="HAMP"/>
    <property type="match status" value="1"/>
</dbReference>
<dbReference type="PROSITE" id="PS50111">
    <property type="entry name" value="CHEMOTAXIS_TRANSDUC_2"/>
    <property type="match status" value="1"/>
</dbReference>
<keyword evidence="7" id="KW-1133">Transmembrane helix</keyword>
<keyword evidence="3 7" id="KW-0472">Membrane</keyword>
<dbReference type="AlphaFoldDB" id="A0A859FBI6"/>
<evidence type="ECO:0000256" key="4">
    <source>
        <dbReference type="ARBA" id="ARBA00023224"/>
    </source>
</evidence>
<evidence type="ECO:0000256" key="3">
    <source>
        <dbReference type="ARBA" id="ARBA00023136"/>
    </source>
</evidence>
<evidence type="ECO:0000256" key="7">
    <source>
        <dbReference type="SAM" id="Phobius"/>
    </source>
</evidence>
<evidence type="ECO:0000313" key="10">
    <source>
        <dbReference type="EMBL" id="QKS70051.1"/>
    </source>
</evidence>
<dbReference type="InterPro" id="IPR004090">
    <property type="entry name" value="Chemotax_Me-accpt_rcpt"/>
</dbReference>
<dbReference type="PANTHER" id="PTHR32089:SF112">
    <property type="entry name" value="LYSOZYME-LIKE PROTEIN-RELATED"/>
    <property type="match status" value="1"/>
</dbReference>
<dbReference type="InterPro" id="IPR004089">
    <property type="entry name" value="MCPsignal_dom"/>
</dbReference>
<feature type="transmembrane region" description="Helical" evidence="7">
    <location>
        <begin position="173"/>
        <end position="195"/>
    </location>
</feature>
<feature type="transmembrane region" description="Helical" evidence="7">
    <location>
        <begin position="12"/>
        <end position="31"/>
    </location>
</feature>
<evidence type="ECO:0000256" key="1">
    <source>
        <dbReference type="ARBA" id="ARBA00004236"/>
    </source>
</evidence>
<keyword evidence="11" id="KW-1185">Reference proteome</keyword>
<dbReference type="GO" id="GO:0004888">
    <property type="term" value="F:transmembrane signaling receptor activity"/>
    <property type="evidence" value="ECO:0007669"/>
    <property type="project" value="InterPro"/>
</dbReference>
<dbReference type="RefSeq" id="WP_176008095.1">
    <property type="nucleotide sequence ID" value="NZ_CP041372.2"/>
</dbReference>
<dbReference type="PANTHER" id="PTHR32089">
    <property type="entry name" value="METHYL-ACCEPTING CHEMOTAXIS PROTEIN MCPB"/>
    <property type="match status" value="1"/>
</dbReference>
<comment type="similarity">
    <text evidence="5">Belongs to the methyl-accepting chemotaxis (MCP) protein family.</text>
</comment>
<dbReference type="PRINTS" id="PR00260">
    <property type="entry name" value="CHEMTRNSDUCR"/>
</dbReference>
<gene>
    <name evidence="10" type="ORF">FLK61_25085</name>
</gene>
<comment type="subcellular location">
    <subcellularLocation>
        <location evidence="1">Cell membrane</location>
    </subcellularLocation>
</comment>
<sequence>MNWKLRTKMLAVFGVVIGLFMIGSVAVFLLLNETTNDIQEQEVRSQQAVLVSDIGALFRSKYIIVADGVMSNNFDADYYEQESTALLSNLQQVSEYLTTEEQRTLYDTLVQQNNLFDELASRITTSSVQSASEINVLTNLREETYGYIMELESIFSSEAAAASAQAQSSIANISWSFLGIFAGATIVGILLFGWFSQQVSKSLHRVVKHAREITRGNLLVLPLNRNTKDEIGQLSLAMDEMTEQIKSLVTDVNGISAELAASAEQLNASAEQTSSASEQISSAIQEVAAGTETQLKSSQETQQTAEYVSHTMDEVSTFVQTTNNSVAKSEQEAENGMQVINEAIKQMRNIYDYSDESGGHIAALGVKSDKIGGIVSIITGLSEQTNLLALNAAIEAARAGESGKGFAVVADEVRKLAEQSGNAANEIEQVIKDIQDDIENAIMSMAKGGQAVNDGVELVDQAGKAFKGITELVKSVSLQMTEVSDSLSTSSARANAMLENVAAISREAETVSDNTQTVAASAEEQTASMEEVASSSANLAKLSESMRDKITAFKVS</sequence>
<evidence type="ECO:0000313" key="11">
    <source>
        <dbReference type="Proteomes" id="UP000318138"/>
    </source>
</evidence>
<protein>
    <submittedName>
        <fullName evidence="10">Methyl-accepting chemotaxis protein</fullName>
    </submittedName>
</protein>
<dbReference type="GO" id="GO:0007165">
    <property type="term" value="P:signal transduction"/>
    <property type="evidence" value="ECO:0007669"/>
    <property type="project" value="UniProtKB-KW"/>
</dbReference>